<protein>
    <submittedName>
        <fullName evidence="8">Unannotated protein</fullName>
    </submittedName>
</protein>
<feature type="transmembrane region" description="Helical" evidence="7">
    <location>
        <begin position="79"/>
        <end position="98"/>
    </location>
</feature>
<feature type="transmembrane region" description="Helical" evidence="7">
    <location>
        <begin position="23"/>
        <end position="42"/>
    </location>
</feature>
<keyword evidence="5 7" id="KW-1133">Transmembrane helix</keyword>
<evidence type="ECO:0000256" key="1">
    <source>
        <dbReference type="ARBA" id="ARBA00004651"/>
    </source>
</evidence>
<evidence type="ECO:0000256" key="5">
    <source>
        <dbReference type="ARBA" id="ARBA00022989"/>
    </source>
</evidence>
<evidence type="ECO:0000256" key="3">
    <source>
        <dbReference type="ARBA" id="ARBA00022475"/>
    </source>
</evidence>
<dbReference type="Pfam" id="PF01914">
    <property type="entry name" value="MarC"/>
    <property type="match status" value="1"/>
</dbReference>
<evidence type="ECO:0000313" key="8">
    <source>
        <dbReference type="EMBL" id="CAB4683622.1"/>
    </source>
</evidence>
<proteinExistence type="inferred from homology"/>
<dbReference type="GO" id="GO:0005886">
    <property type="term" value="C:plasma membrane"/>
    <property type="evidence" value="ECO:0007669"/>
    <property type="project" value="UniProtKB-SubCell"/>
</dbReference>
<keyword evidence="4 7" id="KW-0812">Transmembrane</keyword>
<evidence type="ECO:0000256" key="6">
    <source>
        <dbReference type="ARBA" id="ARBA00023136"/>
    </source>
</evidence>
<evidence type="ECO:0000256" key="2">
    <source>
        <dbReference type="ARBA" id="ARBA00009784"/>
    </source>
</evidence>
<keyword evidence="6 7" id="KW-0472">Membrane</keyword>
<dbReference type="PANTHER" id="PTHR33508">
    <property type="entry name" value="UPF0056 MEMBRANE PROTEIN YHCE"/>
    <property type="match status" value="1"/>
</dbReference>
<dbReference type="NCBIfam" id="TIGR00427">
    <property type="entry name" value="NAAT family transporter"/>
    <property type="match status" value="1"/>
</dbReference>
<feature type="transmembrane region" description="Helical" evidence="7">
    <location>
        <begin position="118"/>
        <end position="139"/>
    </location>
</feature>
<comment type="subcellular location">
    <subcellularLocation>
        <location evidence="1">Cell membrane</location>
        <topology evidence="1">Multi-pass membrane protein</topology>
    </subcellularLocation>
</comment>
<organism evidence="8">
    <name type="scientific">freshwater metagenome</name>
    <dbReference type="NCBI Taxonomy" id="449393"/>
    <lineage>
        <taxon>unclassified sequences</taxon>
        <taxon>metagenomes</taxon>
        <taxon>ecological metagenomes</taxon>
    </lineage>
</organism>
<evidence type="ECO:0000256" key="4">
    <source>
        <dbReference type="ARBA" id="ARBA00022692"/>
    </source>
</evidence>
<reference evidence="8" key="1">
    <citation type="submission" date="2020-05" db="EMBL/GenBank/DDBJ databases">
        <authorList>
            <person name="Chiriac C."/>
            <person name="Salcher M."/>
            <person name="Ghai R."/>
            <person name="Kavagutti S V."/>
        </authorList>
    </citation>
    <scope>NUCLEOTIDE SEQUENCE</scope>
</reference>
<dbReference type="EMBL" id="CAEZXP010000001">
    <property type="protein sequence ID" value="CAB4683622.1"/>
    <property type="molecule type" value="Genomic_DNA"/>
</dbReference>
<keyword evidence="3" id="KW-1003">Cell membrane</keyword>
<sequence>MFVSTHRSDYYRPVDWRTFGETFVTLFVITDPLGNAPVFLTITRRLSPAERQAAAVRAVVAAGALIVGFAMFGELILRYLHVSLGSLSIAGGLLLMLVSLEMLRGTDFPTGDSEDVALVPLATPLVAGPGAIATAIVLWRAHPGAAGHIAVLLAIVAAVACVGVTLLVSERLTRTLKPAILSFLTRVFGLLLSAIAVQLVVNGVRSLT</sequence>
<dbReference type="PANTHER" id="PTHR33508:SF1">
    <property type="entry name" value="UPF0056 MEMBRANE PROTEIN YHCE"/>
    <property type="match status" value="1"/>
</dbReference>
<comment type="similarity">
    <text evidence="2">Belongs to the UPF0056 (MarC) family.</text>
</comment>
<dbReference type="InterPro" id="IPR002771">
    <property type="entry name" value="Multi_antbiot-R_MarC"/>
</dbReference>
<feature type="transmembrane region" description="Helical" evidence="7">
    <location>
        <begin position="54"/>
        <end position="73"/>
    </location>
</feature>
<feature type="transmembrane region" description="Helical" evidence="7">
    <location>
        <begin position="180"/>
        <end position="201"/>
    </location>
</feature>
<name>A0A6J6NBN5_9ZZZZ</name>
<dbReference type="AlphaFoldDB" id="A0A6J6NBN5"/>
<gene>
    <name evidence="8" type="ORF">UFOPK2399_00123</name>
</gene>
<evidence type="ECO:0000256" key="7">
    <source>
        <dbReference type="SAM" id="Phobius"/>
    </source>
</evidence>
<feature type="transmembrane region" description="Helical" evidence="7">
    <location>
        <begin position="145"/>
        <end position="168"/>
    </location>
</feature>
<accession>A0A6J6NBN5</accession>